<organism evidence="6 7">
    <name type="scientific">Brevibacterium rongguiense</name>
    <dbReference type="NCBI Taxonomy" id="2695267"/>
    <lineage>
        <taxon>Bacteria</taxon>
        <taxon>Bacillati</taxon>
        <taxon>Actinomycetota</taxon>
        <taxon>Actinomycetes</taxon>
        <taxon>Micrococcales</taxon>
        <taxon>Brevibacteriaceae</taxon>
        <taxon>Brevibacterium</taxon>
    </lineage>
</organism>
<sequence>MHLSTHSLGIFLSVVEHGSLSKAARTKYMSQPSVSAQIRSLETALGTHLLERSPTGVTPTAAGRVLAARAAEILSVIGGIEAEVSAAQGLVDSRLAVAATSTLGSYLVPQMLARFTADHPSVRVELRVGNAEQVIQRVIDREATVGLAAGRIDHPQLRSTPFLDEAIVAAAAPDHPLALAQEERELHLQDLRGHRFLMREIGSATRSVQESTLAAWKLAEAEQWTIWGAEGARECARAGLGIVLVSEHVIAQDLEFGTLRALRIDPPPPRRPVTALQPAGVRLTDLEAQFTTAFTGLEAWPAA</sequence>
<dbReference type="FunFam" id="1.10.10.10:FF:000001">
    <property type="entry name" value="LysR family transcriptional regulator"/>
    <property type="match status" value="1"/>
</dbReference>
<dbReference type="Proteomes" id="UP000469215">
    <property type="component" value="Unassembled WGS sequence"/>
</dbReference>
<comment type="similarity">
    <text evidence="1">Belongs to the LysR transcriptional regulatory family.</text>
</comment>
<dbReference type="EMBL" id="WWEQ01000023">
    <property type="protein sequence ID" value="MYM19723.1"/>
    <property type="molecule type" value="Genomic_DNA"/>
</dbReference>
<dbReference type="InterPro" id="IPR036388">
    <property type="entry name" value="WH-like_DNA-bd_sf"/>
</dbReference>
<keyword evidence="2" id="KW-0805">Transcription regulation</keyword>
<dbReference type="PROSITE" id="PS50931">
    <property type="entry name" value="HTH_LYSR"/>
    <property type="match status" value="1"/>
</dbReference>
<accession>A0A6N9H6Z4</accession>
<dbReference type="GO" id="GO:0003700">
    <property type="term" value="F:DNA-binding transcription factor activity"/>
    <property type="evidence" value="ECO:0007669"/>
    <property type="project" value="InterPro"/>
</dbReference>
<comment type="caution">
    <text evidence="6">The sequence shown here is derived from an EMBL/GenBank/DDBJ whole genome shotgun (WGS) entry which is preliminary data.</text>
</comment>
<dbReference type="PANTHER" id="PTHR30126">
    <property type="entry name" value="HTH-TYPE TRANSCRIPTIONAL REGULATOR"/>
    <property type="match status" value="1"/>
</dbReference>
<evidence type="ECO:0000256" key="4">
    <source>
        <dbReference type="ARBA" id="ARBA00023163"/>
    </source>
</evidence>
<evidence type="ECO:0000256" key="2">
    <source>
        <dbReference type="ARBA" id="ARBA00023015"/>
    </source>
</evidence>
<dbReference type="RefSeq" id="WP_160953154.1">
    <property type="nucleotide sequence ID" value="NZ_WWEQ01000023.1"/>
</dbReference>
<gene>
    <name evidence="6" type="ORF">GSY69_07000</name>
</gene>
<evidence type="ECO:0000313" key="6">
    <source>
        <dbReference type="EMBL" id="MYM19723.1"/>
    </source>
</evidence>
<keyword evidence="3" id="KW-0238">DNA-binding</keyword>
<protein>
    <submittedName>
        <fullName evidence="6">LysR family transcriptional regulator</fullName>
    </submittedName>
</protein>
<dbReference type="PANTHER" id="PTHR30126:SF39">
    <property type="entry name" value="HTH-TYPE TRANSCRIPTIONAL REGULATOR CYSL"/>
    <property type="match status" value="1"/>
</dbReference>
<dbReference type="GO" id="GO:0000976">
    <property type="term" value="F:transcription cis-regulatory region binding"/>
    <property type="evidence" value="ECO:0007669"/>
    <property type="project" value="TreeGrafter"/>
</dbReference>
<dbReference type="Gene3D" id="3.40.190.290">
    <property type="match status" value="1"/>
</dbReference>
<reference evidence="6 7" key="1">
    <citation type="submission" date="2020-01" db="EMBL/GenBank/DDBJ databases">
        <authorList>
            <person name="Deng T."/>
        </authorList>
    </citation>
    <scope>NUCLEOTIDE SEQUENCE [LARGE SCALE GENOMIC DNA]</scope>
    <source>
        <strain evidence="6 7">5221</strain>
    </source>
</reference>
<dbReference type="InterPro" id="IPR000847">
    <property type="entry name" value="LysR_HTH_N"/>
</dbReference>
<dbReference type="AlphaFoldDB" id="A0A6N9H6Z4"/>
<dbReference type="InterPro" id="IPR005119">
    <property type="entry name" value="LysR_subst-bd"/>
</dbReference>
<evidence type="ECO:0000259" key="5">
    <source>
        <dbReference type="PROSITE" id="PS50931"/>
    </source>
</evidence>
<keyword evidence="4" id="KW-0804">Transcription</keyword>
<dbReference type="Gene3D" id="1.10.10.10">
    <property type="entry name" value="Winged helix-like DNA-binding domain superfamily/Winged helix DNA-binding domain"/>
    <property type="match status" value="1"/>
</dbReference>
<dbReference type="SUPFAM" id="SSF53850">
    <property type="entry name" value="Periplasmic binding protein-like II"/>
    <property type="match status" value="1"/>
</dbReference>
<evidence type="ECO:0000256" key="3">
    <source>
        <dbReference type="ARBA" id="ARBA00023125"/>
    </source>
</evidence>
<evidence type="ECO:0000256" key="1">
    <source>
        <dbReference type="ARBA" id="ARBA00009437"/>
    </source>
</evidence>
<dbReference type="Pfam" id="PF00126">
    <property type="entry name" value="HTH_1"/>
    <property type="match status" value="1"/>
</dbReference>
<evidence type="ECO:0000313" key="7">
    <source>
        <dbReference type="Proteomes" id="UP000469215"/>
    </source>
</evidence>
<dbReference type="Pfam" id="PF03466">
    <property type="entry name" value="LysR_substrate"/>
    <property type="match status" value="1"/>
</dbReference>
<keyword evidence="7" id="KW-1185">Reference proteome</keyword>
<dbReference type="SUPFAM" id="SSF46785">
    <property type="entry name" value="Winged helix' DNA-binding domain"/>
    <property type="match status" value="1"/>
</dbReference>
<dbReference type="InterPro" id="IPR036390">
    <property type="entry name" value="WH_DNA-bd_sf"/>
</dbReference>
<feature type="domain" description="HTH lysR-type" evidence="5">
    <location>
        <begin position="3"/>
        <end position="60"/>
    </location>
</feature>
<dbReference type="PRINTS" id="PR00039">
    <property type="entry name" value="HTHLYSR"/>
</dbReference>
<proteinExistence type="inferred from homology"/>
<name>A0A6N9H6Z4_9MICO</name>